<evidence type="ECO:0000313" key="2">
    <source>
        <dbReference type="Proteomes" id="UP000195080"/>
    </source>
</evidence>
<evidence type="ECO:0000313" key="1">
    <source>
        <dbReference type="EMBL" id="WYJ86298.1"/>
    </source>
</evidence>
<keyword evidence="2" id="KW-1185">Reference proteome</keyword>
<evidence type="ECO:0008006" key="3">
    <source>
        <dbReference type="Google" id="ProtNLM"/>
    </source>
</evidence>
<dbReference type="EMBL" id="CP147248">
    <property type="protein sequence ID" value="WYJ86298.1"/>
    <property type="molecule type" value="Genomic_DNA"/>
</dbReference>
<dbReference type="RefSeq" id="WP_086443996.1">
    <property type="nucleotide sequence ID" value="NZ_CP147248.1"/>
</dbReference>
<name>A0ABZ2T4J5_9ENTE</name>
<proteinExistence type="predicted"/>
<reference evidence="2" key="1">
    <citation type="submission" date="2017-05" db="EMBL/GenBank/DDBJ databases">
        <title>The Genome Sequence of EEnterococcus faecalis 9F2_4866.</title>
        <authorList>
            <consortium name="The Broad Institute Genomics Platform"/>
            <consortium name="The Broad Institute Genomic Center for Infectious Diseases"/>
            <person name="Earl A."/>
            <person name="Manson A."/>
            <person name="Schwartman J."/>
            <person name="Gilmore M."/>
            <person name="Abouelleil A."/>
            <person name="Cao P."/>
            <person name="Chapman S."/>
            <person name="Cusick C."/>
            <person name="Shea T."/>
            <person name="Young S."/>
            <person name="Neafsey D."/>
            <person name="Nusbaum C."/>
            <person name="Birren B."/>
        </authorList>
    </citation>
    <scope>NUCLEOTIDE SEQUENCE [LARGE SCALE GENOMIC DNA]</scope>
    <source>
        <strain evidence="2">12C11_DIV0727</strain>
    </source>
</reference>
<protein>
    <recommendedName>
        <fullName evidence="3">Holliday junction DNA helicase RuvA C-terminal domain-containing protein</fullName>
    </recommendedName>
</protein>
<gene>
    <name evidence="1" type="ORF">A5866_001376</name>
</gene>
<organism evidence="1 2">
    <name type="scientific">Candidatus Enterococcus lemimoniae</name>
    <dbReference type="NCBI Taxonomy" id="1834167"/>
    <lineage>
        <taxon>Bacteria</taxon>
        <taxon>Bacillati</taxon>
        <taxon>Bacillota</taxon>
        <taxon>Bacilli</taxon>
        <taxon>Lactobacillales</taxon>
        <taxon>Enterococcaceae</taxon>
        <taxon>Enterococcus</taxon>
    </lineage>
</organism>
<sequence>MNNLTQIIIALLDFKGIGPKAIITFLGEIKINNETIIYQEVSKTNVTAIKTAINNKVLTPLTWEQALKKANDLINESVSKKIKIINFCDDFYPKKIKN</sequence>
<accession>A0ABZ2T4J5</accession>
<reference evidence="1 2" key="2">
    <citation type="submission" date="2024-03" db="EMBL/GenBank/DDBJ databases">
        <title>The Genome Sequence of Enterococcus sp. DIV0727d.</title>
        <authorList>
            <consortium name="The Broad Institute Genomics Platform"/>
            <consortium name="The Broad Institute Microbial Omics Core"/>
            <consortium name="The Broad Institute Genomic Center for Infectious Diseases"/>
            <person name="Earl A."/>
            <person name="Manson A."/>
            <person name="Gilmore M."/>
            <person name="Schwartman J."/>
            <person name="Shea T."/>
            <person name="Abouelleil A."/>
            <person name="Cao P."/>
            <person name="Chapman S."/>
            <person name="Cusick C."/>
            <person name="Young S."/>
            <person name="Neafsey D."/>
            <person name="Nusbaum C."/>
            <person name="Birren B."/>
        </authorList>
    </citation>
    <scope>NUCLEOTIDE SEQUENCE [LARGE SCALE GENOMIC DNA]</scope>
    <source>
        <strain evidence="1 2">12C11_DIV0727</strain>
    </source>
</reference>
<dbReference type="Proteomes" id="UP000195080">
    <property type="component" value="Chromosome"/>
</dbReference>